<feature type="compositionally biased region" description="Polar residues" evidence="1">
    <location>
        <begin position="10"/>
        <end position="30"/>
    </location>
</feature>
<dbReference type="Proteomes" id="UP000027920">
    <property type="component" value="Unassembled WGS sequence"/>
</dbReference>
<organism evidence="2 3">
    <name type="scientific">Exophiala aquamarina CBS 119918</name>
    <dbReference type="NCBI Taxonomy" id="1182545"/>
    <lineage>
        <taxon>Eukaryota</taxon>
        <taxon>Fungi</taxon>
        <taxon>Dikarya</taxon>
        <taxon>Ascomycota</taxon>
        <taxon>Pezizomycotina</taxon>
        <taxon>Eurotiomycetes</taxon>
        <taxon>Chaetothyriomycetidae</taxon>
        <taxon>Chaetothyriales</taxon>
        <taxon>Herpotrichiellaceae</taxon>
        <taxon>Exophiala</taxon>
    </lineage>
</organism>
<evidence type="ECO:0000313" key="2">
    <source>
        <dbReference type="EMBL" id="KEF55253.1"/>
    </source>
</evidence>
<evidence type="ECO:0000256" key="1">
    <source>
        <dbReference type="SAM" id="MobiDB-lite"/>
    </source>
</evidence>
<dbReference type="STRING" id="1182545.A0A072P7K4"/>
<feature type="region of interest" description="Disordered" evidence="1">
    <location>
        <begin position="1"/>
        <end position="85"/>
    </location>
</feature>
<proteinExistence type="predicted"/>
<dbReference type="AlphaFoldDB" id="A0A072P7K4"/>
<comment type="caution">
    <text evidence="2">The sequence shown here is derived from an EMBL/GenBank/DDBJ whole genome shotgun (WGS) entry which is preliminary data.</text>
</comment>
<sequence length="373" mass="41256">KNVAAHTRSHSTNATLKQPAGTQVSSQASTARIPGKNLDRTQTPATSAQHRRNLSALTSTRVARPEQSANWPKARPVCGVPKDHASTASLNGTTLTRPIFDNSKQLSIPQKAKQSISVANSTLSTNLNAEGVGGSDFSRIGDELLQLSLLHESSASTFQQYTNSVINHLKDQHAGLEIQHQQLESRERDRQTQVNLRGIRKWFDQNSGSSDVSLNPLSLLAECTHELEDLSKGDGDFSAAMKQFDDWKLGADIAMTSCGTSEETEVRFVVPISPDWRNLIMSLDTKLKMYMNTLRDFRKGNESTAIDEMITMLSVLGQSLLQEIEICKTLEGLILQRQQRWIDSSIEKALLAVRADSSQAFQLTVRKGIWEDI</sequence>
<feature type="non-terminal residue" evidence="2">
    <location>
        <position position="373"/>
    </location>
</feature>
<dbReference type="RefSeq" id="XP_013257843.1">
    <property type="nucleotide sequence ID" value="XM_013402389.1"/>
</dbReference>
<keyword evidence="3" id="KW-1185">Reference proteome</keyword>
<gene>
    <name evidence="2" type="ORF">A1O9_08907</name>
</gene>
<dbReference type="GeneID" id="25283817"/>
<dbReference type="HOGENOM" id="CLU_043292_0_0_1"/>
<name>A0A072P7K4_9EURO</name>
<feature type="non-terminal residue" evidence="2">
    <location>
        <position position="1"/>
    </location>
</feature>
<evidence type="ECO:0000313" key="3">
    <source>
        <dbReference type="Proteomes" id="UP000027920"/>
    </source>
</evidence>
<dbReference type="VEuPathDB" id="FungiDB:A1O9_08907"/>
<dbReference type="EMBL" id="AMGV01000008">
    <property type="protein sequence ID" value="KEF55253.1"/>
    <property type="molecule type" value="Genomic_DNA"/>
</dbReference>
<accession>A0A072P7K4</accession>
<reference evidence="2 3" key="1">
    <citation type="submission" date="2013-03" db="EMBL/GenBank/DDBJ databases">
        <title>The Genome Sequence of Exophiala aquamarina CBS 119918.</title>
        <authorList>
            <consortium name="The Broad Institute Genomics Platform"/>
            <person name="Cuomo C."/>
            <person name="de Hoog S."/>
            <person name="Gorbushina A."/>
            <person name="Walker B."/>
            <person name="Young S.K."/>
            <person name="Zeng Q."/>
            <person name="Gargeya S."/>
            <person name="Fitzgerald M."/>
            <person name="Haas B."/>
            <person name="Abouelleil A."/>
            <person name="Allen A.W."/>
            <person name="Alvarado L."/>
            <person name="Arachchi H.M."/>
            <person name="Berlin A.M."/>
            <person name="Chapman S.B."/>
            <person name="Gainer-Dewar J."/>
            <person name="Goldberg J."/>
            <person name="Griggs A."/>
            <person name="Gujja S."/>
            <person name="Hansen M."/>
            <person name="Howarth C."/>
            <person name="Imamovic A."/>
            <person name="Ireland A."/>
            <person name="Larimer J."/>
            <person name="McCowan C."/>
            <person name="Murphy C."/>
            <person name="Pearson M."/>
            <person name="Poon T.W."/>
            <person name="Priest M."/>
            <person name="Roberts A."/>
            <person name="Saif S."/>
            <person name="Shea T."/>
            <person name="Sisk P."/>
            <person name="Sykes S."/>
            <person name="Wortman J."/>
            <person name="Nusbaum C."/>
            <person name="Birren B."/>
        </authorList>
    </citation>
    <scope>NUCLEOTIDE SEQUENCE [LARGE SCALE GENOMIC DNA]</scope>
    <source>
        <strain evidence="2 3">CBS 119918</strain>
    </source>
</reference>
<protein>
    <submittedName>
        <fullName evidence="2">Uncharacterized protein</fullName>
    </submittedName>
</protein>
<dbReference type="OrthoDB" id="4121304at2759"/>